<protein>
    <recommendedName>
        <fullName evidence="2">Coiled-coil domain-containing protein</fullName>
    </recommendedName>
</protein>
<evidence type="ECO:0000259" key="2">
    <source>
        <dbReference type="Pfam" id="PF15295"/>
    </source>
</evidence>
<dbReference type="EMBL" id="JAFBMS010000034">
    <property type="protein sequence ID" value="KAG9341603.1"/>
    <property type="molecule type" value="Genomic_DNA"/>
</dbReference>
<dbReference type="GO" id="GO:0005737">
    <property type="term" value="C:cytoplasm"/>
    <property type="evidence" value="ECO:0007669"/>
    <property type="project" value="TreeGrafter"/>
</dbReference>
<dbReference type="Proteomes" id="UP000824540">
    <property type="component" value="Unassembled WGS sequence"/>
</dbReference>
<sequence length="72" mass="8156">MPERGAGSRIGSLAFESHLASNIHKSRLVQQDLQVAKRLQEEEDLRAKARIQRHQKDIPLSPLATVLRSRNC</sequence>
<reference evidence="3" key="1">
    <citation type="thesis" date="2021" institute="BYU ScholarsArchive" country="Provo, UT, USA">
        <title>Applications of and Algorithms for Genome Assembly and Genomic Analyses with an Emphasis on Marine Teleosts.</title>
        <authorList>
            <person name="Pickett B.D."/>
        </authorList>
    </citation>
    <scope>NUCLEOTIDE SEQUENCE</scope>
    <source>
        <strain evidence="3">HI-2016</strain>
    </source>
</reference>
<feature type="domain" description="Coiled-coil" evidence="2">
    <location>
        <begin position="16"/>
        <end position="58"/>
    </location>
</feature>
<dbReference type="AlphaFoldDB" id="A0A8T2NLF1"/>
<dbReference type="OrthoDB" id="9994767at2759"/>
<evidence type="ECO:0000313" key="4">
    <source>
        <dbReference type="Proteomes" id="UP000824540"/>
    </source>
</evidence>
<accession>A0A8T2NLF1</accession>
<evidence type="ECO:0000256" key="1">
    <source>
        <dbReference type="ARBA" id="ARBA00023054"/>
    </source>
</evidence>
<evidence type="ECO:0000313" key="3">
    <source>
        <dbReference type="EMBL" id="KAG9341603.1"/>
    </source>
</evidence>
<dbReference type="Pfam" id="PF15295">
    <property type="entry name" value="CCDC50_N"/>
    <property type="match status" value="1"/>
</dbReference>
<proteinExistence type="predicted"/>
<comment type="caution">
    <text evidence="3">The sequence shown here is derived from an EMBL/GenBank/DDBJ whole genome shotgun (WGS) entry which is preliminary data.</text>
</comment>
<keyword evidence="1" id="KW-0175">Coiled coil</keyword>
<dbReference type="GO" id="GO:0031625">
    <property type="term" value="F:ubiquitin protein ligase binding"/>
    <property type="evidence" value="ECO:0007669"/>
    <property type="project" value="TreeGrafter"/>
</dbReference>
<gene>
    <name evidence="3" type="ORF">JZ751_019119</name>
</gene>
<dbReference type="PANTHER" id="PTHR22115:SF1">
    <property type="entry name" value="COILED-COIL DOMAIN-CONTAINING PROTEIN 50"/>
    <property type="match status" value="1"/>
</dbReference>
<keyword evidence="4" id="KW-1185">Reference proteome</keyword>
<organism evidence="3 4">
    <name type="scientific">Albula glossodonta</name>
    <name type="common">roundjaw bonefish</name>
    <dbReference type="NCBI Taxonomy" id="121402"/>
    <lineage>
        <taxon>Eukaryota</taxon>
        <taxon>Metazoa</taxon>
        <taxon>Chordata</taxon>
        <taxon>Craniata</taxon>
        <taxon>Vertebrata</taxon>
        <taxon>Euteleostomi</taxon>
        <taxon>Actinopterygii</taxon>
        <taxon>Neopterygii</taxon>
        <taxon>Teleostei</taxon>
        <taxon>Albuliformes</taxon>
        <taxon>Albulidae</taxon>
        <taxon>Albula</taxon>
    </lineage>
</organism>
<dbReference type="InterPro" id="IPR039303">
    <property type="entry name" value="CCDC50"/>
</dbReference>
<dbReference type="InterPro" id="IPR029311">
    <property type="entry name" value="CCDC50_N"/>
</dbReference>
<name>A0A8T2NLF1_9TELE</name>
<dbReference type="PANTHER" id="PTHR22115">
    <property type="entry name" value="C3ORF6 PROTEIN-RELATED"/>
    <property type="match status" value="1"/>
</dbReference>